<dbReference type="SUPFAM" id="SSF52283">
    <property type="entry name" value="Formate/glycerate dehydrogenase catalytic domain-like"/>
    <property type="match status" value="1"/>
</dbReference>
<gene>
    <name evidence="7" type="ORF">J2Z42_000838</name>
</gene>
<dbReference type="CDD" id="cd12171">
    <property type="entry name" value="2-Hacid_dh_10"/>
    <property type="match status" value="1"/>
</dbReference>
<dbReference type="Gene3D" id="3.40.50.720">
    <property type="entry name" value="NAD(P)-binding Rossmann-like Domain"/>
    <property type="match status" value="2"/>
</dbReference>
<evidence type="ECO:0000256" key="2">
    <source>
        <dbReference type="ARBA" id="ARBA00023002"/>
    </source>
</evidence>
<sequence>MRLLAIGDNFIGKEVMEEGLKELKGYGIEITVREWEHKNLEMLQKDNLLIEQNGPEAVELSEELIWDIEDYDILIVQFTPVSKKLIEKAKNLKLIGVLRGGAENIDCEYAAAKEISVMNTPGRNARAVAEFTIGMILSEIRNIARSHAALKNGEWRKKFPNSGFVPELNGKIVGLVGFGSVGKLVASYLNAFGCKILVYDPFFKGNIDYIEIVDLEYLLKNSDIISIHARLTDDTYHMIGKKEISLMKSTSVIVNTARSGLVDEKSIVEALDEGKISGAAIDVFDVEPIVKNDKILQLDNITITPHMAGSTRDAFINSPKFMRDILARALDKNENLPIVNGINPEF</sequence>
<dbReference type="EC" id="1.1.1.95" evidence="7"/>
<evidence type="ECO:0000313" key="8">
    <source>
        <dbReference type="Proteomes" id="UP001519307"/>
    </source>
</evidence>
<dbReference type="PANTHER" id="PTHR42789">
    <property type="entry name" value="D-ISOMER SPECIFIC 2-HYDROXYACID DEHYDROGENASE FAMILY PROTEIN (AFU_ORTHOLOGUE AFUA_6G10090)"/>
    <property type="match status" value="1"/>
</dbReference>
<accession>A0ABS4KQ65</accession>
<evidence type="ECO:0000313" key="7">
    <source>
        <dbReference type="EMBL" id="MBP2032173.1"/>
    </source>
</evidence>
<proteinExistence type="inferred from homology"/>
<reference evidence="7 8" key="1">
    <citation type="submission" date="2021-03" db="EMBL/GenBank/DDBJ databases">
        <title>Genomic Encyclopedia of Type Strains, Phase IV (KMG-IV): sequencing the most valuable type-strain genomes for metagenomic binning, comparative biology and taxonomic classification.</title>
        <authorList>
            <person name="Goeker M."/>
        </authorList>
    </citation>
    <scope>NUCLEOTIDE SEQUENCE [LARGE SCALE GENOMIC DNA]</scope>
    <source>
        <strain evidence="7 8">DSM 28783</strain>
    </source>
</reference>
<name>A0ABS4KQ65_9CLOT</name>
<evidence type="ECO:0000256" key="3">
    <source>
        <dbReference type="ARBA" id="ARBA00023027"/>
    </source>
</evidence>
<keyword evidence="8" id="KW-1185">Reference proteome</keyword>
<comment type="similarity">
    <text evidence="1 4">Belongs to the D-isomer specific 2-hydroxyacid dehydrogenase family.</text>
</comment>
<dbReference type="GO" id="GO:0004617">
    <property type="term" value="F:phosphoglycerate dehydrogenase activity"/>
    <property type="evidence" value="ECO:0007669"/>
    <property type="project" value="UniProtKB-EC"/>
</dbReference>
<evidence type="ECO:0000256" key="1">
    <source>
        <dbReference type="ARBA" id="ARBA00005854"/>
    </source>
</evidence>
<dbReference type="SUPFAM" id="SSF51735">
    <property type="entry name" value="NAD(P)-binding Rossmann-fold domains"/>
    <property type="match status" value="1"/>
</dbReference>
<dbReference type="InterPro" id="IPR050857">
    <property type="entry name" value="D-2-hydroxyacid_DH"/>
</dbReference>
<evidence type="ECO:0000256" key="4">
    <source>
        <dbReference type="RuleBase" id="RU003719"/>
    </source>
</evidence>
<protein>
    <submittedName>
        <fullName evidence="7">D-3-phosphoglycerate dehydrogenase</fullName>
        <ecNumber evidence="7">1.1.1.95</ecNumber>
    </submittedName>
</protein>
<dbReference type="PANTHER" id="PTHR42789:SF1">
    <property type="entry name" value="D-ISOMER SPECIFIC 2-HYDROXYACID DEHYDROGENASE FAMILY PROTEIN (AFU_ORTHOLOGUE AFUA_6G10090)"/>
    <property type="match status" value="1"/>
</dbReference>
<dbReference type="Pfam" id="PF00389">
    <property type="entry name" value="2-Hacid_dh"/>
    <property type="match status" value="1"/>
</dbReference>
<keyword evidence="3" id="KW-0520">NAD</keyword>
<keyword evidence="2 4" id="KW-0560">Oxidoreductase</keyword>
<dbReference type="InterPro" id="IPR006140">
    <property type="entry name" value="D-isomer_DH_NAD-bd"/>
</dbReference>
<dbReference type="EMBL" id="JAGGLM010000003">
    <property type="protein sequence ID" value="MBP2032173.1"/>
    <property type="molecule type" value="Genomic_DNA"/>
</dbReference>
<organism evidence="7 8">
    <name type="scientific">Clostridium algifaecis</name>
    <dbReference type="NCBI Taxonomy" id="1472040"/>
    <lineage>
        <taxon>Bacteria</taxon>
        <taxon>Bacillati</taxon>
        <taxon>Bacillota</taxon>
        <taxon>Clostridia</taxon>
        <taxon>Eubacteriales</taxon>
        <taxon>Clostridiaceae</taxon>
        <taxon>Clostridium</taxon>
    </lineage>
</organism>
<dbReference type="Proteomes" id="UP001519307">
    <property type="component" value="Unassembled WGS sequence"/>
</dbReference>
<evidence type="ECO:0000259" key="5">
    <source>
        <dbReference type="Pfam" id="PF00389"/>
    </source>
</evidence>
<feature type="domain" description="D-isomer specific 2-hydroxyacid dehydrogenase NAD-binding" evidence="6">
    <location>
        <begin position="133"/>
        <end position="308"/>
    </location>
</feature>
<dbReference type="InterPro" id="IPR006139">
    <property type="entry name" value="D-isomer_2_OHA_DH_cat_dom"/>
</dbReference>
<dbReference type="InterPro" id="IPR036291">
    <property type="entry name" value="NAD(P)-bd_dom_sf"/>
</dbReference>
<dbReference type="RefSeq" id="WP_209701103.1">
    <property type="nucleotide sequence ID" value="NZ_JAGGLM010000003.1"/>
</dbReference>
<comment type="caution">
    <text evidence="7">The sequence shown here is derived from an EMBL/GenBank/DDBJ whole genome shotgun (WGS) entry which is preliminary data.</text>
</comment>
<dbReference type="Pfam" id="PF02826">
    <property type="entry name" value="2-Hacid_dh_C"/>
    <property type="match status" value="1"/>
</dbReference>
<evidence type="ECO:0000259" key="6">
    <source>
        <dbReference type="Pfam" id="PF02826"/>
    </source>
</evidence>
<feature type="domain" description="D-isomer specific 2-hydroxyacid dehydrogenase catalytic" evidence="5">
    <location>
        <begin position="40"/>
        <end position="309"/>
    </location>
</feature>